<dbReference type="Pfam" id="PF03976">
    <property type="entry name" value="PPK2"/>
    <property type="match status" value="1"/>
</dbReference>
<reference evidence="2 3" key="1">
    <citation type="submission" date="2019-02" db="EMBL/GenBank/DDBJ databases">
        <title>Marinobacter halodurans sp. nov., a marine bacterium isolated from sea tidal flat.</title>
        <authorList>
            <person name="Yoo Y."/>
            <person name="Lee D.W."/>
            <person name="Kim B.S."/>
            <person name="Kim J.-J."/>
        </authorList>
    </citation>
    <scope>NUCLEOTIDE SEQUENCE [LARGE SCALE GENOMIC DNA]</scope>
    <source>
        <strain evidence="2 3">YJ-S3-2</strain>
    </source>
</reference>
<dbReference type="SUPFAM" id="SSF52540">
    <property type="entry name" value="P-loop containing nucleoside triphosphate hydrolases"/>
    <property type="match status" value="1"/>
</dbReference>
<dbReference type="EMBL" id="SJDL01000016">
    <property type="protein sequence ID" value="TBW55493.1"/>
    <property type="molecule type" value="Genomic_DNA"/>
</dbReference>
<accession>A0ABY1ZP14</accession>
<dbReference type="Gene3D" id="3.40.50.300">
    <property type="entry name" value="P-loop containing nucleotide triphosphate hydrolases"/>
    <property type="match status" value="1"/>
</dbReference>
<protein>
    <submittedName>
        <fullName evidence="2">Polyphosphate kinase</fullName>
    </submittedName>
</protein>
<organism evidence="2 3">
    <name type="scientific">Marinobacter halodurans</name>
    <dbReference type="NCBI Taxonomy" id="2528979"/>
    <lineage>
        <taxon>Bacteria</taxon>
        <taxon>Pseudomonadati</taxon>
        <taxon>Pseudomonadota</taxon>
        <taxon>Gammaproteobacteria</taxon>
        <taxon>Pseudomonadales</taxon>
        <taxon>Marinobacteraceae</taxon>
        <taxon>Marinobacter</taxon>
    </lineage>
</organism>
<keyword evidence="2" id="KW-0418">Kinase</keyword>
<dbReference type="PROSITE" id="PS50075">
    <property type="entry name" value="CARRIER"/>
    <property type="match status" value="1"/>
</dbReference>
<dbReference type="InterPro" id="IPR027417">
    <property type="entry name" value="P-loop_NTPase"/>
</dbReference>
<sequence>MMTTPFNERWRYDPTRPSLDDYPADVGGDDIPSLDASLENIGEYQRRLWANRSRAVLLILHGLDASGKDSLIRTLSTYMDPAGFHAWSFARPQGAETRHDFLWRVVPLLPAFGELAAFNRSHHEAVIAERLWPVHAPEDYNWQARYEAIRSFEAHLSREGTTVIKCWIRLSGDEHRRRLIKRLDEPRKRWKFDPSDVDAFERRDELLACAGEAIAATHTAEAPWFIIPGDRKSVARAIVAALVDEQLQALAPDYPVEDEKTLKAYRKLLGGD</sequence>
<comment type="caution">
    <text evidence="2">The sequence shown here is derived from an EMBL/GenBank/DDBJ whole genome shotgun (WGS) entry which is preliminary data.</text>
</comment>
<dbReference type="GO" id="GO:0016301">
    <property type="term" value="F:kinase activity"/>
    <property type="evidence" value="ECO:0007669"/>
    <property type="project" value="UniProtKB-KW"/>
</dbReference>
<evidence type="ECO:0000259" key="1">
    <source>
        <dbReference type="PROSITE" id="PS50075"/>
    </source>
</evidence>
<dbReference type="InterPro" id="IPR009081">
    <property type="entry name" value="PP-bd_ACP"/>
</dbReference>
<proteinExistence type="predicted"/>
<gene>
    <name evidence="2" type="ORF">EZI54_11770</name>
</gene>
<keyword evidence="2" id="KW-0808">Transferase</keyword>
<evidence type="ECO:0000313" key="2">
    <source>
        <dbReference type="EMBL" id="TBW55493.1"/>
    </source>
</evidence>
<dbReference type="RefSeq" id="WP_131482079.1">
    <property type="nucleotide sequence ID" value="NZ_SJDL01000016.1"/>
</dbReference>
<feature type="domain" description="Carrier" evidence="1">
    <location>
        <begin position="233"/>
        <end position="272"/>
    </location>
</feature>
<name>A0ABY1ZP14_9GAMM</name>
<evidence type="ECO:0000313" key="3">
    <source>
        <dbReference type="Proteomes" id="UP000313645"/>
    </source>
</evidence>
<dbReference type="InterPro" id="IPR022488">
    <property type="entry name" value="PPK2-related"/>
</dbReference>
<dbReference type="PANTHER" id="PTHR34383">
    <property type="entry name" value="POLYPHOSPHATE:AMP PHOSPHOTRANSFERASE-RELATED"/>
    <property type="match status" value="1"/>
</dbReference>
<dbReference type="Proteomes" id="UP000313645">
    <property type="component" value="Unassembled WGS sequence"/>
</dbReference>
<dbReference type="PANTHER" id="PTHR34383:SF3">
    <property type="entry name" value="POLYPHOSPHATE:AMP PHOSPHOTRANSFERASE"/>
    <property type="match status" value="1"/>
</dbReference>
<keyword evidence="3" id="KW-1185">Reference proteome</keyword>